<feature type="domain" description="ABC transmembrane type-1" evidence="9">
    <location>
        <begin position="24"/>
        <end position="270"/>
    </location>
</feature>
<evidence type="ECO:0000313" key="11">
    <source>
        <dbReference type="Proteomes" id="UP001597326"/>
    </source>
</evidence>
<protein>
    <submittedName>
        <fullName evidence="10">ABC transporter ATP-binding protein</fullName>
    </submittedName>
</protein>
<evidence type="ECO:0000256" key="4">
    <source>
        <dbReference type="ARBA" id="ARBA00022840"/>
    </source>
</evidence>
<feature type="transmembrane region" description="Helical" evidence="7">
    <location>
        <begin position="252"/>
        <end position="270"/>
    </location>
</feature>
<dbReference type="InterPro" id="IPR003593">
    <property type="entry name" value="AAA+_ATPase"/>
</dbReference>
<keyword evidence="4 10" id="KW-0067">ATP-binding</keyword>
<keyword evidence="2 7" id="KW-0812">Transmembrane</keyword>
<comment type="caution">
    <text evidence="10">The sequence shown here is derived from an EMBL/GenBank/DDBJ whole genome shotgun (WGS) entry which is preliminary data.</text>
</comment>
<evidence type="ECO:0000256" key="1">
    <source>
        <dbReference type="ARBA" id="ARBA00004651"/>
    </source>
</evidence>
<keyword evidence="6 7" id="KW-0472">Membrane</keyword>
<dbReference type="PANTHER" id="PTHR24221">
    <property type="entry name" value="ATP-BINDING CASSETTE SUB-FAMILY B"/>
    <property type="match status" value="1"/>
</dbReference>
<evidence type="ECO:0000256" key="3">
    <source>
        <dbReference type="ARBA" id="ARBA00022741"/>
    </source>
</evidence>
<dbReference type="Gene3D" id="3.40.50.300">
    <property type="entry name" value="P-loop containing nucleotide triphosphate hydrolases"/>
    <property type="match status" value="1"/>
</dbReference>
<feature type="transmembrane region" description="Helical" evidence="7">
    <location>
        <begin position="59"/>
        <end position="77"/>
    </location>
</feature>
<dbReference type="Pfam" id="PF00664">
    <property type="entry name" value="ABC_membrane"/>
    <property type="match status" value="1"/>
</dbReference>
<dbReference type="InterPro" id="IPR017871">
    <property type="entry name" value="ABC_transporter-like_CS"/>
</dbReference>
<evidence type="ECO:0000259" key="8">
    <source>
        <dbReference type="PROSITE" id="PS50893"/>
    </source>
</evidence>
<evidence type="ECO:0000256" key="6">
    <source>
        <dbReference type="ARBA" id="ARBA00023136"/>
    </source>
</evidence>
<evidence type="ECO:0000313" key="10">
    <source>
        <dbReference type="EMBL" id="MFD1889848.1"/>
    </source>
</evidence>
<evidence type="ECO:0000259" key="9">
    <source>
        <dbReference type="PROSITE" id="PS50929"/>
    </source>
</evidence>
<dbReference type="InterPro" id="IPR036640">
    <property type="entry name" value="ABC1_TM_sf"/>
</dbReference>
<dbReference type="PROSITE" id="PS50929">
    <property type="entry name" value="ABC_TM1F"/>
    <property type="match status" value="1"/>
</dbReference>
<keyword evidence="11" id="KW-1185">Reference proteome</keyword>
<feature type="transmembrane region" description="Helical" evidence="7">
    <location>
        <begin position="35"/>
        <end position="53"/>
    </location>
</feature>
<dbReference type="SUPFAM" id="SSF52540">
    <property type="entry name" value="P-loop containing nucleoside triphosphate hydrolases"/>
    <property type="match status" value="1"/>
</dbReference>
<keyword evidence="3" id="KW-0547">Nucleotide-binding</keyword>
<dbReference type="InterPro" id="IPR039421">
    <property type="entry name" value="Type_1_exporter"/>
</dbReference>
<dbReference type="Proteomes" id="UP001597326">
    <property type="component" value="Unassembled WGS sequence"/>
</dbReference>
<dbReference type="RefSeq" id="WP_343873478.1">
    <property type="nucleotide sequence ID" value="NZ_BAAAIX010000016.1"/>
</dbReference>
<dbReference type="GO" id="GO:0005524">
    <property type="term" value="F:ATP binding"/>
    <property type="evidence" value="ECO:0007669"/>
    <property type="project" value="UniProtKB-KW"/>
</dbReference>
<dbReference type="InterPro" id="IPR003439">
    <property type="entry name" value="ABC_transporter-like_ATP-bd"/>
</dbReference>
<organism evidence="10 11">
    <name type="scientific">Luteococcus peritonei</name>
    <dbReference type="NCBI Taxonomy" id="88874"/>
    <lineage>
        <taxon>Bacteria</taxon>
        <taxon>Bacillati</taxon>
        <taxon>Actinomycetota</taxon>
        <taxon>Actinomycetes</taxon>
        <taxon>Propionibacteriales</taxon>
        <taxon>Propionibacteriaceae</taxon>
        <taxon>Luteococcus</taxon>
    </lineage>
</organism>
<dbReference type="Gene3D" id="1.20.1560.10">
    <property type="entry name" value="ABC transporter type 1, transmembrane domain"/>
    <property type="match status" value="1"/>
</dbReference>
<comment type="subcellular location">
    <subcellularLocation>
        <location evidence="1">Cell membrane</location>
        <topology evidence="1">Multi-pass membrane protein</topology>
    </subcellularLocation>
</comment>
<dbReference type="Pfam" id="PF00005">
    <property type="entry name" value="ABC_tran"/>
    <property type="match status" value="1"/>
</dbReference>
<feature type="transmembrane region" description="Helical" evidence="7">
    <location>
        <begin position="166"/>
        <end position="185"/>
    </location>
</feature>
<dbReference type="SUPFAM" id="SSF90123">
    <property type="entry name" value="ABC transporter transmembrane region"/>
    <property type="match status" value="1"/>
</dbReference>
<dbReference type="SMART" id="SM00382">
    <property type="entry name" value="AAA"/>
    <property type="match status" value="1"/>
</dbReference>
<feature type="domain" description="ABC transporter" evidence="8">
    <location>
        <begin position="339"/>
        <end position="577"/>
    </location>
</feature>
<feature type="transmembrane region" description="Helical" evidence="7">
    <location>
        <begin position="141"/>
        <end position="160"/>
    </location>
</feature>
<name>A0ABW4RWN8_9ACTN</name>
<dbReference type="PROSITE" id="PS50893">
    <property type="entry name" value="ABC_TRANSPORTER_2"/>
    <property type="match status" value="1"/>
</dbReference>
<keyword evidence="5 7" id="KW-1133">Transmembrane helix</keyword>
<dbReference type="EMBL" id="JBHUFZ010000015">
    <property type="protein sequence ID" value="MFD1889848.1"/>
    <property type="molecule type" value="Genomic_DNA"/>
</dbReference>
<evidence type="ECO:0000256" key="7">
    <source>
        <dbReference type="SAM" id="Phobius"/>
    </source>
</evidence>
<dbReference type="PROSITE" id="PS00211">
    <property type="entry name" value="ABC_TRANSPORTER_1"/>
    <property type="match status" value="1"/>
</dbReference>
<evidence type="ECO:0000256" key="2">
    <source>
        <dbReference type="ARBA" id="ARBA00022692"/>
    </source>
</evidence>
<evidence type="ECO:0000256" key="5">
    <source>
        <dbReference type="ARBA" id="ARBA00022989"/>
    </source>
</evidence>
<dbReference type="InterPro" id="IPR011527">
    <property type="entry name" value="ABC1_TM_dom"/>
</dbReference>
<reference evidence="11" key="1">
    <citation type="journal article" date="2019" name="Int. J. Syst. Evol. Microbiol.">
        <title>The Global Catalogue of Microorganisms (GCM) 10K type strain sequencing project: providing services to taxonomists for standard genome sequencing and annotation.</title>
        <authorList>
            <consortium name="The Broad Institute Genomics Platform"/>
            <consortium name="The Broad Institute Genome Sequencing Center for Infectious Disease"/>
            <person name="Wu L."/>
            <person name="Ma J."/>
        </authorList>
    </citation>
    <scope>NUCLEOTIDE SEQUENCE [LARGE SCALE GENOMIC DNA]</scope>
    <source>
        <strain evidence="11">CAIM 431</strain>
    </source>
</reference>
<gene>
    <name evidence="10" type="ORF">ACFSCS_06545</name>
</gene>
<accession>A0ABW4RWN8</accession>
<proteinExistence type="predicted"/>
<dbReference type="PANTHER" id="PTHR24221:SF654">
    <property type="entry name" value="ATP-BINDING CASSETTE SUB-FAMILY B MEMBER 6"/>
    <property type="match status" value="1"/>
</dbReference>
<dbReference type="InterPro" id="IPR027417">
    <property type="entry name" value="P-loop_NTPase"/>
</dbReference>
<sequence>MNTSRRELSRWLLGTTRPVLAPLAASSLARLADQLLGLALFAVAAGAIARAATGQGPGWLPGSAVGLVCWLLAIALAKAAMRYPEQFLGHLVAFRALELLRADFFARLWPPSRLADVRSGDLLNRATKDIDRIESFFAHTFAPWLAALVVPTIAVLGIGWTTSWRLALVAGLGLAATWLLPLAGARRGQLAAQQLAGLRGELAHHLTDSVQGMVEVTGYGREAERLAEMAVLDERIVRVQRSGVVLVALRRGLARAALVATPVLMALVAVPERLPLAQLAMSVAVVLRCFAVTRPVEDLVAELDNAFAAARRVHETTHADGGLPEAAVPQALPAGPLGLSAQGVTYTHPGQGGRREAALREADVELPAGRHSCLVGASGSGKSTLLRLLLRADDPQAGSIRLGGTDLRDLAGDDLHRAVALVTQQAQLFRGSIADNLRLAAPEACDEELWGVLRVAQIDDEVAAMPEGLATEVGEGGQQVSGGQRQRLALARALLMRPRVLVLDEYTAHLDPELAARVRAAVREAMAGGTVVEVTHHVASSLEADHVVVLDQARVVQQGPPADLAGHGRYAALLERDRDVVG</sequence>